<reference evidence="1" key="2">
    <citation type="journal article" date="2023" name="IMA Fungus">
        <title>Comparative genomic study of the Penicillium genus elucidates a diverse pangenome and 15 lateral gene transfer events.</title>
        <authorList>
            <person name="Petersen C."/>
            <person name="Sorensen T."/>
            <person name="Nielsen M.R."/>
            <person name="Sondergaard T.E."/>
            <person name="Sorensen J.L."/>
            <person name="Fitzpatrick D.A."/>
            <person name="Frisvad J.C."/>
            <person name="Nielsen K.L."/>
        </authorList>
    </citation>
    <scope>NUCLEOTIDE SEQUENCE</scope>
    <source>
        <strain evidence="1">IBT 21472</strain>
    </source>
</reference>
<dbReference type="Proteomes" id="UP001147746">
    <property type="component" value="Unassembled WGS sequence"/>
</dbReference>
<proteinExistence type="predicted"/>
<organism evidence="1 2">
    <name type="scientific">Penicillium atrosanguineum</name>
    <dbReference type="NCBI Taxonomy" id="1132637"/>
    <lineage>
        <taxon>Eukaryota</taxon>
        <taxon>Fungi</taxon>
        <taxon>Dikarya</taxon>
        <taxon>Ascomycota</taxon>
        <taxon>Pezizomycotina</taxon>
        <taxon>Eurotiomycetes</taxon>
        <taxon>Eurotiomycetidae</taxon>
        <taxon>Eurotiales</taxon>
        <taxon>Aspergillaceae</taxon>
        <taxon>Penicillium</taxon>
    </lineage>
</organism>
<comment type="caution">
    <text evidence="1">The sequence shown here is derived from an EMBL/GenBank/DDBJ whole genome shotgun (WGS) entry which is preliminary data.</text>
</comment>
<dbReference type="AlphaFoldDB" id="A0A9W9PWY4"/>
<gene>
    <name evidence="1" type="ORF">N7476_006012</name>
</gene>
<dbReference type="InterPro" id="IPR053181">
    <property type="entry name" value="EcdB-like_regulator"/>
</dbReference>
<protein>
    <recommendedName>
        <fullName evidence="3">Transcription factor domain-containing protein</fullName>
    </recommendedName>
</protein>
<evidence type="ECO:0000313" key="1">
    <source>
        <dbReference type="EMBL" id="KAJ5315705.1"/>
    </source>
</evidence>
<dbReference type="PANTHER" id="PTHR47785">
    <property type="entry name" value="ZN(II)2CYS6 TRANSCRIPTION FACTOR (EUROFUNG)-RELATED-RELATED"/>
    <property type="match status" value="1"/>
</dbReference>
<name>A0A9W9PWY4_9EURO</name>
<keyword evidence="2" id="KW-1185">Reference proteome</keyword>
<reference evidence="1" key="1">
    <citation type="submission" date="2022-12" db="EMBL/GenBank/DDBJ databases">
        <authorList>
            <person name="Petersen C."/>
        </authorList>
    </citation>
    <scope>NUCLEOTIDE SEQUENCE</scope>
    <source>
        <strain evidence="1">IBT 21472</strain>
    </source>
</reference>
<accession>A0A9W9PWY4</accession>
<evidence type="ECO:0000313" key="2">
    <source>
        <dbReference type="Proteomes" id="UP001147746"/>
    </source>
</evidence>
<dbReference type="EMBL" id="JAPZBO010000005">
    <property type="protein sequence ID" value="KAJ5315705.1"/>
    <property type="molecule type" value="Genomic_DNA"/>
</dbReference>
<dbReference type="CDD" id="cd12148">
    <property type="entry name" value="fungal_TF_MHR"/>
    <property type="match status" value="1"/>
</dbReference>
<sequence>MEFPRKRAQVACNFCRHRSDTDLSADIVLRLDRLESLVKQQTDVISALSDRLLAITAKDNNQLAPNRSTKLHGDGVSHTPPMHSSFVGGTSVSIDSRVRYEHSDDPLLIPLGHQTPTGNLLGLERIRNLIGDYSQDFFLSLESERSLRPLAPQVPYSAILEKLNANRETTDFLIFSFCNYVYPHFPILERESLHEMFETFLQSSEGRTSSDALCLIFLALGEICSTAVNVYDTESQTESNGTEYFTHAYQILATEGLTLFSRDVKVPLTYFFGSIYFRYRGRALEAWEMIHAASSGVQLMFSYDDLAEFHFPRSGIEILVDGLPFPEFTNPTDRDGLVFLAMCSIRKLLNRIHNTLYAGKSETDSTNPQHHPMSVASLEALNVELNRQLKTWFDSLPESIKPDLQDPTPRDVQDGLLRSRYYAAKHILCRPSLVFAAQSRDIQLTGYLLENCKICVDSCRNFILTNVPFIKKRTHSTWLRLQALLAAVFVLSIAKATPSLAFLVPDFDEVIDEAIQCTEPWAQHHETADAILNIFKSIRRKLRFHVKFICA</sequence>
<evidence type="ECO:0008006" key="3">
    <source>
        <dbReference type="Google" id="ProtNLM"/>
    </source>
</evidence>